<name>A0A5C2S531_9APHY</name>
<gene>
    <name evidence="1" type="ORF">L227DRAFT_505791</name>
</gene>
<keyword evidence="2" id="KW-1185">Reference proteome</keyword>
<evidence type="ECO:0000313" key="2">
    <source>
        <dbReference type="Proteomes" id="UP000313359"/>
    </source>
</evidence>
<dbReference type="STRING" id="1328759.A0A5C2S531"/>
<dbReference type="AlphaFoldDB" id="A0A5C2S531"/>
<dbReference type="OrthoDB" id="6513042at2759"/>
<dbReference type="Proteomes" id="UP000313359">
    <property type="component" value="Unassembled WGS sequence"/>
</dbReference>
<evidence type="ECO:0000313" key="1">
    <source>
        <dbReference type="EMBL" id="RPD58074.1"/>
    </source>
</evidence>
<dbReference type="EMBL" id="ML122277">
    <property type="protein sequence ID" value="RPD58074.1"/>
    <property type="molecule type" value="Genomic_DNA"/>
</dbReference>
<organism evidence="1 2">
    <name type="scientific">Lentinus tigrinus ALCF2SS1-6</name>
    <dbReference type="NCBI Taxonomy" id="1328759"/>
    <lineage>
        <taxon>Eukaryota</taxon>
        <taxon>Fungi</taxon>
        <taxon>Dikarya</taxon>
        <taxon>Basidiomycota</taxon>
        <taxon>Agaricomycotina</taxon>
        <taxon>Agaricomycetes</taxon>
        <taxon>Polyporales</taxon>
        <taxon>Polyporaceae</taxon>
        <taxon>Lentinus</taxon>
    </lineage>
</organism>
<proteinExistence type="predicted"/>
<accession>A0A5C2S531</accession>
<protein>
    <submittedName>
        <fullName evidence="1">Uncharacterized protein</fullName>
    </submittedName>
</protein>
<sequence>MAYVVLRANPSPDDTEWVFSVRPPPPPKRPGMGMHVAFTAEAIKLGWILFPTNRILHSDDSSKFILASFDGLRFPDKPPSTNRDYKIRLFKAGFHLNGVQYRFYGHSNSQLVSLEQIMSDGVMSN</sequence>
<reference evidence="1" key="1">
    <citation type="journal article" date="2018" name="Genome Biol. Evol.">
        <title>Genomics and development of Lentinus tigrinus, a white-rot wood-decaying mushroom with dimorphic fruiting bodies.</title>
        <authorList>
            <person name="Wu B."/>
            <person name="Xu Z."/>
            <person name="Knudson A."/>
            <person name="Carlson A."/>
            <person name="Chen N."/>
            <person name="Kovaka S."/>
            <person name="LaButti K."/>
            <person name="Lipzen A."/>
            <person name="Pennachio C."/>
            <person name="Riley R."/>
            <person name="Schakwitz W."/>
            <person name="Umezawa K."/>
            <person name="Ohm R.A."/>
            <person name="Grigoriev I.V."/>
            <person name="Nagy L.G."/>
            <person name="Gibbons J."/>
            <person name="Hibbett D."/>
        </authorList>
    </citation>
    <scope>NUCLEOTIDE SEQUENCE [LARGE SCALE GENOMIC DNA]</scope>
    <source>
        <strain evidence="1">ALCF2SS1-6</strain>
    </source>
</reference>